<organism evidence="1 2">
    <name type="scientific">Malus domestica</name>
    <name type="common">Apple</name>
    <name type="synonym">Pyrus malus</name>
    <dbReference type="NCBI Taxonomy" id="3750"/>
    <lineage>
        <taxon>Eukaryota</taxon>
        <taxon>Viridiplantae</taxon>
        <taxon>Streptophyta</taxon>
        <taxon>Embryophyta</taxon>
        <taxon>Tracheophyta</taxon>
        <taxon>Spermatophyta</taxon>
        <taxon>Magnoliopsida</taxon>
        <taxon>eudicotyledons</taxon>
        <taxon>Gunneridae</taxon>
        <taxon>Pentapetalae</taxon>
        <taxon>rosids</taxon>
        <taxon>fabids</taxon>
        <taxon>Rosales</taxon>
        <taxon>Rosaceae</taxon>
        <taxon>Amygdaloideae</taxon>
        <taxon>Maleae</taxon>
        <taxon>Malus</taxon>
    </lineage>
</organism>
<evidence type="ECO:0000313" key="2">
    <source>
        <dbReference type="Proteomes" id="UP000290289"/>
    </source>
</evidence>
<comment type="caution">
    <text evidence="1">The sequence shown here is derived from an EMBL/GenBank/DDBJ whole genome shotgun (WGS) entry which is preliminary data.</text>
</comment>
<proteinExistence type="predicted"/>
<name>A0A498HTC8_MALDO</name>
<dbReference type="AlphaFoldDB" id="A0A498HTC8"/>
<reference evidence="1 2" key="1">
    <citation type="submission" date="2018-10" db="EMBL/GenBank/DDBJ databases">
        <title>A high-quality apple genome assembly.</title>
        <authorList>
            <person name="Hu J."/>
        </authorList>
    </citation>
    <scope>NUCLEOTIDE SEQUENCE [LARGE SCALE GENOMIC DNA]</scope>
    <source>
        <strain evidence="2">cv. HFTH1</strain>
        <tissue evidence="1">Young leaf</tissue>
    </source>
</reference>
<keyword evidence="2" id="KW-1185">Reference proteome</keyword>
<dbReference type="Proteomes" id="UP000290289">
    <property type="component" value="Chromosome 15"/>
</dbReference>
<evidence type="ECO:0000313" key="1">
    <source>
        <dbReference type="EMBL" id="RXH73514.1"/>
    </source>
</evidence>
<gene>
    <name evidence="1" type="ORF">DVH24_016336</name>
</gene>
<accession>A0A498HTC8</accession>
<sequence length="57" mass="6747">MDNYLNSGRATSTNILSCLMVWRSLSMRVTHWSWKTGWTIEHGFASIFRSPHVWYNL</sequence>
<protein>
    <submittedName>
        <fullName evidence="1">Uncharacterized protein</fullName>
    </submittedName>
</protein>
<dbReference type="EMBL" id="RDQH01000341">
    <property type="protein sequence ID" value="RXH73514.1"/>
    <property type="molecule type" value="Genomic_DNA"/>
</dbReference>